<gene>
    <name evidence="1" type="ORF">X975_06691</name>
</gene>
<keyword evidence="2" id="KW-1185">Reference proteome</keyword>
<name>A0A087SVJ8_STEMI</name>
<organism evidence="1 2">
    <name type="scientific">Stegodyphus mimosarum</name>
    <name type="common">African social velvet spider</name>
    <dbReference type="NCBI Taxonomy" id="407821"/>
    <lineage>
        <taxon>Eukaryota</taxon>
        <taxon>Metazoa</taxon>
        <taxon>Ecdysozoa</taxon>
        <taxon>Arthropoda</taxon>
        <taxon>Chelicerata</taxon>
        <taxon>Arachnida</taxon>
        <taxon>Araneae</taxon>
        <taxon>Araneomorphae</taxon>
        <taxon>Entelegynae</taxon>
        <taxon>Eresoidea</taxon>
        <taxon>Eresidae</taxon>
        <taxon>Stegodyphus</taxon>
    </lineage>
</organism>
<evidence type="ECO:0000313" key="1">
    <source>
        <dbReference type="EMBL" id="KFM56887.1"/>
    </source>
</evidence>
<evidence type="ECO:0000313" key="2">
    <source>
        <dbReference type="Proteomes" id="UP000054359"/>
    </source>
</evidence>
<feature type="non-terminal residue" evidence="1">
    <location>
        <position position="32"/>
    </location>
</feature>
<dbReference type="AlphaFoldDB" id="A0A087SVJ8"/>
<dbReference type="Proteomes" id="UP000054359">
    <property type="component" value="Unassembled WGS sequence"/>
</dbReference>
<protein>
    <submittedName>
        <fullName evidence="1">Uncharacterized protein</fullName>
    </submittedName>
</protein>
<sequence length="32" mass="3742">NNFLYNGETYLTVLILQNTQMRSKFYAAVNSK</sequence>
<dbReference type="EMBL" id="KK112163">
    <property type="protein sequence ID" value="KFM56887.1"/>
    <property type="molecule type" value="Genomic_DNA"/>
</dbReference>
<proteinExistence type="predicted"/>
<feature type="non-terminal residue" evidence="1">
    <location>
        <position position="1"/>
    </location>
</feature>
<accession>A0A087SVJ8</accession>
<reference evidence="1 2" key="1">
    <citation type="submission" date="2013-11" db="EMBL/GenBank/DDBJ databases">
        <title>Genome sequencing of Stegodyphus mimosarum.</title>
        <authorList>
            <person name="Bechsgaard J."/>
        </authorList>
    </citation>
    <scope>NUCLEOTIDE SEQUENCE [LARGE SCALE GENOMIC DNA]</scope>
</reference>